<reference evidence="2 3" key="1">
    <citation type="submission" date="2017-10" db="EMBL/GenBank/DDBJ databases">
        <title>Draft genome of actinobacteria isolated from guarana (Paullinia cupana (Mart.) Ducke.</title>
        <authorList>
            <person name="Siqueira K.A."/>
            <person name="Liotti R.G."/>
            <person name="Mendes T.A."/>
            <person name="Soares M.A."/>
        </authorList>
    </citation>
    <scope>NUCLEOTIDE SEQUENCE [LARGE SCALE GENOMIC DNA]</scope>
    <source>
        <strain evidence="2 3">199</strain>
    </source>
</reference>
<name>A0A426RX73_9ACTN</name>
<evidence type="ECO:0000256" key="1">
    <source>
        <dbReference type="SAM" id="SignalP"/>
    </source>
</evidence>
<keyword evidence="3" id="KW-1185">Reference proteome</keyword>
<dbReference type="Proteomes" id="UP000276379">
    <property type="component" value="Unassembled WGS sequence"/>
</dbReference>
<dbReference type="AlphaFoldDB" id="A0A426RX73"/>
<dbReference type="RefSeq" id="WP_125211240.1">
    <property type="nucleotide sequence ID" value="NZ_PDER01000018.1"/>
</dbReference>
<keyword evidence="1" id="KW-0732">Signal</keyword>
<comment type="caution">
    <text evidence="2">The sequence shown here is derived from an EMBL/GenBank/DDBJ whole genome shotgun (WGS) entry which is preliminary data.</text>
</comment>
<evidence type="ECO:0008006" key="4">
    <source>
        <dbReference type="Google" id="ProtNLM"/>
    </source>
</evidence>
<dbReference type="EMBL" id="PDES01000018">
    <property type="protein sequence ID" value="RRQ79780.1"/>
    <property type="molecule type" value="Genomic_DNA"/>
</dbReference>
<evidence type="ECO:0000313" key="3">
    <source>
        <dbReference type="Proteomes" id="UP000276379"/>
    </source>
</evidence>
<gene>
    <name evidence="2" type="ORF">CQW44_33935</name>
</gene>
<organism evidence="2 3">
    <name type="scientific">Streptomyces griseofuscus</name>
    <dbReference type="NCBI Taxonomy" id="146922"/>
    <lineage>
        <taxon>Bacteria</taxon>
        <taxon>Bacillati</taxon>
        <taxon>Actinomycetota</taxon>
        <taxon>Actinomycetes</taxon>
        <taxon>Kitasatosporales</taxon>
        <taxon>Streptomycetaceae</taxon>
        <taxon>Streptomyces</taxon>
    </lineage>
</organism>
<evidence type="ECO:0000313" key="2">
    <source>
        <dbReference type="EMBL" id="RRQ79780.1"/>
    </source>
</evidence>
<proteinExistence type="predicted"/>
<accession>A0A426RX73</accession>
<feature type="signal peptide" evidence="1">
    <location>
        <begin position="1"/>
        <end position="29"/>
    </location>
</feature>
<feature type="chain" id="PRO_5019160689" description="Peptidase inhibitor family I36" evidence="1">
    <location>
        <begin position="30"/>
        <end position="168"/>
    </location>
</feature>
<protein>
    <recommendedName>
        <fullName evidence="4">Peptidase inhibitor family I36</fullName>
    </recommendedName>
</protein>
<sequence>MRFRKAGTAAAALAAIGSAVLYGAGPASADVVGTKYVSTNCTDSTCDGGLYVNYHSVATSGSGNPSGSFADFYGNLYSHDYIDSPTTGTNAFIRYYFIFDKSMGDGGGLSVKNNAASADNCSTVDGYRIYYNTGYAGHSQFISHVYGCSGSWNLDSTLKNNNASSHYA</sequence>